<dbReference type="SMART" id="SM00382">
    <property type="entry name" value="AAA"/>
    <property type="match status" value="2"/>
</dbReference>
<keyword evidence="4 8" id="KW-0699">rRNA-binding</keyword>
<keyword evidence="8" id="KW-0963">Cytoplasm</keyword>
<keyword evidence="7 8" id="KW-0810">Translation regulation</keyword>
<feature type="binding site" evidence="8">
    <location>
        <begin position="359"/>
        <end position="366"/>
    </location>
    <ligand>
        <name>ATP</name>
        <dbReference type="ChEBI" id="CHEBI:30616"/>
        <label>2</label>
    </ligand>
</feature>
<comment type="subcellular location">
    <subcellularLocation>
        <location evidence="8">Cytoplasm</location>
    </subcellularLocation>
    <text evidence="8">Associates with ribosomes and polysomes.</text>
</comment>
<keyword evidence="8" id="KW-0677">Repeat</keyword>
<accession>A0ABP8GNK5</accession>
<keyword evidence="6 8" id="KW-0067">ATP-binding</keyword>
<comment type="domain">
    <text evidence="8">The arm domain is inserted in the first ABC transporter domain. Probably contacts ribosomal protein L1.</text>
</comment>
<keyword evidence="3 8" id="KW-0820">tRNA-binding</keyword>
<dbReference type="HAMAP" id="MF_00847">
    <property type="entry name" value="EttA"/>
    <property type="match status" value="1"/>
</dbReference>
<dbReference type="NCBIfam" id="TIGR03719">
    <property type="entry name" value="ABC_ABC_ChvD"/>
    <property type="match status" value="1"/>
</dbReference>
<keyword evidence="2" id="KW-0472">Membrane</keyword>
<keyword evidence="2" id="KW-1003">Cell membrane</keyword>
<dbReference type="PROSITE" id="PS00211">
    <property type="entry name" value="ABC_TRANSPORTER_1"/>
    <property type="match status" value="1"/>
</dbReference>
<gene>
    <name evidence="8 10" type="primary">ettA</name>
    <name evidence="10" type="ORF">GCM10023144_12560</name>
</gene>
<dbReference type="Gene3D" id="3.40.50.300">
    <property type="entry name" value="P-loop containing nucleotide triphosphate hydrolases"/>
    <property type="match status" value="2"/>
</dbReference>
<dbReference type="PROSITE" id="PS50893">
    <property type="entry name" value="ABC_TRANSPORTER_2"/>
    <property type="match status" value="2"/>
</dbReference>
<dbReference type="NCBIfam" id="NF008775">
    <property type="entry name" value="PRK11819.1"/>
    <property type="match status" value="1"/>
</dbReference>
<evidence type="ECO:0000259" key="9">
    <source>
        <dbReference type="PROSITE" id="PS50893"/>
    </source>
</evidence>
<comment type="function">
    <text evidence="8">A translation factor that gates the progression of the 70S ribosomal initiation complex (IC, containing tRNA(fMet) in the P-site) into the translation elongation cycle by using a mechanism sensitive to the ATP/ADP ratio. Binds to the 70S ribosome E-site where it modulates the state of the translating ribosome during subunit translocation. ATP hydrolysis probably frees it from the ribosome, which can enter the elongation phase.</text>
</comment>
<dbReference type="InterPro" id="IPR017871">
    <property type="entry name" value="ABC_transporter-like_CS"/>
</dbReference>
<comment type="domain">
    <text evidence="8">The P-site tRNA interaction motif (PtIM domain) probably interacts with the P-site tRNA(fMet) as well as the 23S rRNA.</text>
</comment>
<dbReference type="RefSeq" id="WP_345247423.1">
    <property type="nucleotide sequence ID" value="NZ_BAABFO010000004.1"/>
</dbReference>
<dbReference type="PANTHER" id="PTHR43858:SF1">
    <property type="entry name" value="ABC TRANSPORTER-RELATED PROTEIN"/>
    <property type="match status" value="1"/>
</dbReference>
<protein>
    <recommendedName>
        <fullName evidence="8">Energy-dependent translational throttle protein EttA</fullName>
        <ecNumber evidence="8">3.6.1.-</ecNumber>
    </recommendedName>
    <alternativeName>
        <fullName evidence="8">Translational regulatory factor EttA</fullName>
    </alternativeName>
</protein>
<evidence type="ECO:0000256" key="8">
    <source>
        <dbReference type="HAMAP-Rule" id="MF_00847"/>
    </source>
</evidence>
<keyword evidence="8" id="KW-0648">Protein biosynthesis</keyword>
<name>A0ABP8GNK5_9BURK</name>
<comment type="subunit">
    <text evidence="8">Monomer. Probably contacts ribosomal proteins L1, L5, L33 and S7, the 16S and 23S rRNA and the P-site containing tRNA(fMet).</text>
</comment>
<dbReference type="EMBL" id="BAABFO010000004">
    <property type="protein sequence ID" value="GAA4327675.1"/>
    <property type="molecule type" value="Genomic_DNA"/>
</dbReference>
<feature type="domain" description="ABC transporter" evidence="9">
    <location>
        <begin position="327"/>
        <end position="553"/>
    </location>
</feature>
<comment type="catalytic activity">
    <reaction evidence="8">
        <text>ATP + H2O = ADP + phosphate + H(+)</text>
        <dbReference type="Rhea" id="RHEA:13065"/>
        <dbReference type="ChEBI" id="CHEBI:15377"/>
        <dbReference type="ChEBI" id="CHEBI:15378"/>
        <dbReference type="ChEBI" id="CHEBI:30616"/>
        <dbReference type="ChEBI" id="CHEBI:43474"/>
        <dbReference type="ChEBI" id="CHEBI:456216"/>
    </reaction>
</comment>
<feature type="domain" description="ABC transporter" evidence="9">
    <location>
        <begin position="6"/>
        <end position="263"/>
    </location>
</feature>
<dbReference type="InterPro" id="IPR032781">
    <property type="entry name" value="ABC_tran_Xtn"/>
</dbReference>
<evidence type="ECO:0000256" key="2">
    <source>
        <dbReference type="ARBA" id="ARBA00022475"/>
    </source>
</evidence>
<dbReference type="PANTHER" id="PTHR43858">
    <property type="entry name" value="ENERGY-DEPENDENT TRANSLATIONAL THROTTLE PROTEIN ETTA"/>
    <property type="match status" value="1"/>
</dbReference>
<organism evidence="10 11">
    <name type="scientific">Pigmentiphaga soli</name>
    <dbReference type="NCBI Taxonomy" id="1007095"/>
    <lineage>
        <taxon>Bacteria</taxon>
        <taxon>Pseudomonadati</taxon>
        <taxon>Pseudomonadota</taxon>
        <taxon>Betaproteobacteria</taxon>
        <taxon>Burkholderiales</taxon>
        <taxon>Alcaligenaceae</taxon>
        <taxon>Pigmentiphaga</taxon>
    </lineage>
</organism>
<evidence type="ECO:0000313" key="10">
    <source>
        <dbReference type="EMBL" id="GAA4327675.1"/>
    </source>
</evidence>
<comment type="caution">
    <text evidence="10">The sequence shown here is derived from an EMBL/GenBank/DDBJ whole genome shotgun (WGS) entry which is preliminary data.</text>
</comment>
<dbReference type="Pfam" id="PF12848">
    <property type="entry name" value="ABC_tran_Xtn"/>
    <property type="match status" value="1"/>
</dbReference>
<evidence type="ECO:0000256" key="1">
    <source>
        <dbReference type="ARBA" id="ARBA00005868"/>
    </source>
</evidence>
<reference evidence="11" key="1">
    <citation type="journal article" date="2019" name="Int. J. Syst. Evol. Microbiol.">
        <title>The Global Catalogue of Microorganisms (GCM) 10K type strain sequencing project: providing services to taxonomists for standard genome sequencing and annotation.</title>
        <authorList>
            <consortium name="The Broad Institute Genomics Platform"/>
            <consortium name="The Broad Institute Genome Sequencing Center for Infectious Disease"/>
            <person name="Wu L."/>
            <person name="Ma J."/>
        </authorList>
    </citation>
    <scope>NUCLEOTIDE SEQUENCE [LARGE SCALE GENOMIC DNA]</scope>
    <source>
        <strain evidence="11">JCM 17666</strain>
    </source>
</reference>
<proteinExistence type="inferred from homology"/>
<evidence type="ECO:0000256" key="4">
    <source>
        <dbReference type="ARBA" id="ARBA00022730"/>
    </source>
</evidence>
<dbReference type="Pfam" id="PF00005">
    <property type="entry name" value="ABC_tran"/>
    <property type="match status" value="2"/>
</dbReference>
<keyword evidence="5 8" id="KW-0547">Nucleotide-binding</keyword>
<dbReference type="InterPro" id="IPR027417">
    <property type="entry name" value="P-loop_NTPase"/>
</dbReference>
<feature type="region of interest" description="PtIM" evidence="8">
    <location>
        <begin position="245"/>
        <end position="325"/>
    </location>
</feature>
<evidence type="ECO:0000256" key="6">
    <source>
        <dbReference type="ARBA" id="ARBA00022840"/>
    </source>
</evidence>
<feature type="region of interest" description="Arm" evidence="8">
    <location>
        <begin position="95"/>
        <end position="139"/>
    </location>
</feature>
<evidence type="ECO:0000256" key="5">
    <source>
        <dbReference type="ARBA" id="ARBA00022741"/>
    </source>
</evidence>
<comment type="caution">
    <text evidence="8">Lacks conserved residue(s) required for the propagation of feature annotation.</text>
</comment>
<keyword evidence="8" id="KW-0378">Hydrolase</keyword>
<sequence length="557" mass="61734">MAQYVYTMNRVGKIVPPKRQILRDISLSFFPGAKIGVLGLNGSGKSTLLRIMAGVDTDIEGEARPMANLRIGYLPQEPQLDPAHTVRQAVEEGLGGVFAAKKRLDEVYAAYAEPDADFDKLATEQAELEAIIAAGSSSGSGDVEHQLEIAADALRLPPWDASIAHLSGGEKRRVALCRLLLSKPDMLLLDEPTNHLDAESVDWLEVFLQKFPGTVVAVTHDRYFLDNAAEWILELDRGHGIPWKGNYSSWLEQKEARLKQEEAAESARQKTIQKELEWVRQNPKARQAKSKARIARFEELSSHEYQKRNETSEIFIPVAERLGNEVIEFKGVSKGYGDRLLIDDLSFKVPAGAIVGIIGPNGAGKSTLFKMIAGKESPDRGEVVVGPTVRTAYVEQTRDSLEDAKTVFDAVADGADILTVGKFEMPSRAYLGRFNFKGGDQNKMVGNLSGGERGRLHLAKTLLAGGNLLLLDEPSNDLDVETLRALEDALLEFPGCVMVISHDRWFLDRIATHILAFEGDSQVTFFDGNYQEYEADKRRRLGEEGAKPKRFRYKPLK</sequence>
<dbReference type="EC" id="3.6.1.-" evidence="8"/>
<dbReference type="CDD" id="cd03221">
    <property type="entry name" value="ABCF_EF-3"/>
    <property type="match status" value="2"/>
</dbReference>
<dbReference type="InterPro" id="IPR003439">
    <property type="entry name" value="ABC_transporter-like_ATP-bd"/>
</dbReference>
<dbReference type="InterPro" id="IPR003593">
    <property type="entry name" value="AAA+_ATPase"/>
</dbReference>
<dbReference type="InterPro" id="IPR022374">
    <property type="entry name" value="EttA"/>
</dbReference>
<evidence type="ECO:0000256" key="7">
    <source>
        <dbReference type="ARBA" id="ARBA00022845"/>
    </source>
</evidence>
<comment type="similarity">
    <text evidence="1 8">Belongs to the ABC transporter superfamily. ABCF family. Translational throttle EttA subfamily.</text>
</comment>
<evidence type="ECO:0000313" key="11">
    <source>
        <dbReference type="Proteomes" id="UP001501671"/>
    </source>
</evidence>
<keyword evidence="11" id="KW-1185">Reference proteome</keyword>
<dbReference type="Proteomes" id="UP001501671">
    <property type="component" value="Unassembled WGS sequence"/>
</dbReference>
<keyword evidence="8" id="KW-0694">RNA-binding</keyword>
<evidence type="ECO:0000256" key="3">
    <source>
        <dbReference type="ARBA" id="ARBA00022555"/>
    </source>
</evidence>
<dbReference type="SUPFAM" id="SSF52540">
    <property type="entry name" value="P-loop containing nucleoside triphosphate hydrolases"/>
    <property type="match status" value="2"/>
</dbReference>